<dbReference type="EMBL" id="HG806947">
    <property type="protein sequence ID" value="CDW60198.1"/>
    <property type="molecule type" value="Genomic_DNA"/>
</dbReference>
<dbReference type="GO" id="GO:0046872">
    <property type="term" value="F:metal ion binding"/>
    <property type="evidence" value="ECO:0007669"/>
    <property type="project" value="UniProtKB-KW"/>
</dbReference>
<evidence type="ECO:0000256" key="2">
    <source>
        <dbReference type="SAM" id="MobiDB-lite"/>
    </source>
</evidence>
<dbReference type="InterPro" id="IPR018527">
    <property type="entry name" value="Rubredoxin_Fe_BS"/>
</dbReference>
<proteinExistence type="predicted"/>
<dbReference type="Proteomes" id="UP000030665">
    <property type="component" value="Unassembled WGS sequence"/>
</dbReference>
<name>A0A077ZKJ7_TRITR</name>
<evidence type="ECO:0000313" key="4">
    <source>
        <dbReference type="Proteomes" id="UP000030665"/>
    </source>
</evidence>
<organism evidence="3 4">
    <name type="scientific">Trichuris trichiura</name>
    <name type="common">Whipworm</name>
    <name type="synonym">Trichocephalus trichiurus</name>
    <dbReference type="NCBI Taxonomy" id="36087"/>
    <lineage>
        <taxon>Eukaryota</taxon>
        <taxon>Metazoa</taxon>
        <taxon>Ecdysozoa</taxon>
        <taxon>Nematoda</taxon>
        <taxon>Enoplea</taxon>
        <taxon>Dorylaimia</taxon>
        <taxon>Trichinellida</taxon>
        <taxon>Trichuridae</taxon>
        <taxon>Trichuris</taxon>
    </lineage>
</organism>
<reference evidence="3" key="2">
    <citation type="submission" date="2014-03" db="EMBL/GenBank/DDBJ databases">
        <title>The whipworm genome and dual-species transcriptomics of an intimate host-pathogen interaction.</title>
        <authorList>
            <person name="Foth B.J."/>
            <person name="Tsai I.J."/>
            <person name="Reid A.J."/>
            <person name="Bancroft A.J."/>
            <person name="Nichol S."/>
            <person name="Tracey A."/>
            <person name="Holroyd N."/>
            <person name="Cotton J.A."/>
            <person name="Stanley E.J."/>
            <person name="Zarowiecki M."/>
            <person name="Liu J.Z."/>
            <person name="Huckvale T."/>
            <person name="Cooper P.J."/>
            <person name="Grencis R.K."/>
            <person name="Berriman M."/>
        </authorList>
    </citation>
    <scope>NUCLEOTIDE SEQUENCE [LARGE SCALE GENOMIC DNA]</scope>
</reference>
<gene>
    <name evidence="3" type="ORF">TTRE_0000856201</name>
</gene>
<keyword evidence="4" id="KW-1185">Reference proteome</keyword>
<dbReference type="OrthoDB" id="6629194at2759"/>
<feature type="region of interest" description="Disordered" evidence="2">
    <location>
        <begin position="88"/>
        <end position="107"/>
    </location>
</feature>
<dbReference type="PROSITE" id="PS00202">
    <property type="entry name" value="RUBREDOXIN"/>
    <property type="match status" value="1"/>
</dbReference>
<sequence>MVPDEKTAVQFLRGKGLLNSEWLCPSCGHAMRLGRRGLAWRCRKRSCSKELPVCMGTWFDGKCTKCSGRFERYILQCVLYSPPRKGKVLEGGPDNVPPESRAHHTQGSVARPQCVGAGTCGNLQQTRWLKHRCNWEDRR</sequence>
<keyword evidence="1" id="KW-0479">Metal-binding</keyword>
<evidence type="ECO:0000256" key="1">
    <source>
        <dbReference type="ARBA" id="ARBA00022723"/>
    </source>
</evidence>
<dbReference type="AlphaFoldDB" id="A0A077ZKJ7"/>
<accession>A0A077ZKJ7</accession>
<reference evidence="3" key="1">
    <citation type="submission" date="2014-01" db="EMBL/GenBank/DDBJ databases">
        <authorList>
            <person name="Aslett M."/>
        </authorList>
    </citation>
    <scope>NUCLEOTIDE SEQUENCE</scope>
</reference>
<protein>
    <submittedName>
        <fullName evidence="3">Uncharacterized protein</fullName>
    </submittedName>
</protein>
<evidence type="ECO:0000313" key="3">
    <source>
        <dbReference type="EMBL" id="CDW60198.1"/>
    </source>
</evidence>